<reference evidence="2" key="1">
    <citation type="journal article" date="2019" name="bioRxiv">
        <title>The Genome of the Zebra Mussel, Dreissena polymorpha: A Resource for Invasive Species Research.</title>
        <authorList>
            <person name="McCartney M.A."/>
            <person name="Auch B."/>
            <person name="Kono T."/>
            <person name="Mallez S."/>
            <person name="Zhang Y."/>
            <person name="Obille A."/>
            <person name="Becker A."/>
            <person name="Abrahante J.E."/>
            <person name="Garbe J."/>
            <person name="Badalamenti J.P."/>
            <person name="Herman A."/>
            <person name="Mangelson H."/>
            <person name="Liachko I."/>
            <person name="Sullivan S."/>
            <person name="Sone E.D."/>
            <person name="Koren S."/>
            <person name="Silverstein K.A.T."/>
            <person name="Beckman K.B."/>
            <person name="Gohl D.M."/>
        </authorList>
    </citation>
    <scope>NUCLEOTIDE SEQUENCE</scope>
    <source>
        <strain evidence="2">Duluth1</strain>
        <tissue evidence="2">Whole animal</tissue>
    </source>
</reference>
<comment type="caution">
    <text evidence="2">The sequence shown here is derived from an EMBL/GenBank/DDBJ whole genome shotgun (WGS) entry which is preliminary data.</text>
</comment>
<dbReference type="Proteomes" id="UP000828390">
    <property type="component" value="Unassembled WGS sequence"/>
</dbReference>
<keyword evidence="3" id="KW-1185">Reference proteome</keyword>
<evidence type="ECO:0000313" key="2">
    <source>
        <dbReference type="EMBL" id="KAH3845944.1"/>
    </source>
</evidence>
<organism evidence="2 3">
    <name type="scientific">Dreissena polymorpha</name>
    <name type="common">Zebra mussel</name>
    <name type="synonym">Mytilus polymorpha</name>
    <dbReference type="NCBI Taxonomy" id="45954"/>
    <lineage>
        <taxon>Eukaryota</taxon>
        <taxon>Metazoa</taxon>
        <taxon>Spiralia</taxon>
        <taxon>Lophotrochozoa</taxon>
        <taxon>Mollusca</taxon>
        <taxon>Bivalvia</taxon>
        <taxon>Autobranchia</taxon>
        <taxon>Heteroconchia</taxon>
        <taxon>Euheterodonta</taxon>
        <taxon>Imparidentia</taxon>
        <taxon>Neoheterodontei</taxon>
        <taxon>Myida</taxon>
        <taxon>Dreissenoidea</taxon>
        <taxon>Dreissenidae</taxon>
        <taxon>Dreissena</taxon>
    </lineage>
</organism>
<reference evidence="2" key="2">
    <citation type="submission" date="2020-11" db="EMBL/GenBank/DDBJ databases">
        <authorList>
            <person name="McCartney M.A."/>
            <person name="Auch B."/>
            <person name="Kono T."/>
            <person name="Mallez S."/>
            <person name="Becker A."/>
            <person name="Gohl D.M."/>
            <person name="Silverstein K.A.T."/>
            <person name="Koren S."/>
            <person name="Bechman K.B."/>
            <person name="Herman A."/>
            <person name="Abrahante J.E."/>
            <person name="Garbe J."/>
        </authorList>
    </citation>
    <scope>NUCLEOTIDE SEQUENCE</scope>
    <source>
        <strain evidence="2">Duluth1</strain>
        <tissue evidence="2">Whole animal</tissue>
    </source>
</reference>
<dbReference type="SUPFAM" id="SSF63829">
    <property type="entry name" value="Calcium-dependent phosphotriesterase"/>
    <property type="match status" value="1"/>
</dbReference>
<name>A0A9D4KUP5_DREPO</name>
<evidence type="ECO:0000256" key="1">
    <source>
        <dbReference type="SAM" id="Coils"/>
    </source>
</evidence>
<dbReference type="EMBL" id="JAIWYP010000003">
    <property type="protein sequence ID" value="KAH3845944.1"/>
    <property type="molecule type" value="Genomic_DNA"/>
</dbReference>
<dbReference type="InterPro" id="IPR027417">
    <property type="entry name" value="P-loop_NTPase"/>
</dbReference>
<keyword evidence="1" id="KW-0175">Coiled coil</keyword>
<sequence>MYLLFRRCNKIVQTTEKARTINPSDFQQLAETIVVEQQKLEKEIEMANECLQKLQEAYDRARTEIQRFRKKINDLLDTLERNTLQSLDTLLYTLREAIKTDIENCSKLKKDFTSIQKAIKHVDCGRPNVQIFIAHSKSTEIDSNSHTLLSKLSANRTVDITFQGNPDMEPFLSGLSDLGNVECSNRGSDLCSGEIVKCKKMLYSVKLANDNKTCRIKGICELPNGELLLVDSVNETVKLLDMQFNVVAHTVLEHKPSDMCSISPNQVAIASFSGYTIQFLTVNNSQIVVGRTLQFPHKCHGIAHYKGSLYVTSRYAVYQYTLDGQLVKKLVKKIYADTKKTHKGKLWY</sequence>
<proteinExistence type="predicted"/>
<feature type="coiled-coil region" evidence="1">
    <location>
        <begin position="37"/>
        <end position="78"/>
    </location>
</feature>
<protein>
    <submittedName>
        <fullName evidence="2">Uncharacterized protein</fullName>
    </submittedName>
</protein>
<dbReference type="AlphaFoldDB" id="A0A9D4KUP5"/>
<dbReference type="Gene3D" id="3.40.50.300">
    <property type="entry name" value="P-loop containing nucleotide triphosphate hydrolases"/>
    <property type="match status" value="1"/>
</dbReference>
<evidence type="ECO:0000313" key="3">
    <source>
        <dbReference type="Proteomes" id="UP000828390"/>
    </source>
</evidence>
<accession>A0A9D4KUP5</accession>
<gene>
    <name evidence="2" type="ORF">DPMN_088239</name>
</gene>